<evidence type="ECO:0000256" key="10">
    <source>
        <dbReference type="PIRNR" id="PIRNR006268"/>
    </source>
</evidence>
<sequence>MLKFITGAAAWLLCCANSFAVQRVSGPVTDTTELKLITCQGKAQGTYFVVKYLSADTASLQPAIDSLFRVIDQSLSLYKPGSLINQFNATGHVAMDEHMKAVVEKAISTYNTTGGLFDITVQPLVYLWGFGVQKPSFKGVPPADSIHAALQLTGSSYLSIKENQLQATKKGVKIDCNGIGQGYTVDVIGKLLTQRGIRHYLVDVGGELCAKGYNQQHKRWGVGIERPAPGDTTYEPVSGMVRLAEEGIATSGNYRRFFDQGKTRYAHTIDPRTGQALHNHIISVTVLAPDCFTADAFDNPLILMGVEEGIAWLEKHPELKLEALYVYRANDGTIREAYTKGFGERLK</sequence>
<keyword evidence="14" id="KW-1185">Reference proteome</keyword>
<comment type="similarity">
    <text evidence="10">Belongs to the ApbE family.</text>
</comment>
<keyword evidence="4 10" id="KW-0808">Transferase</keyword>
<dbReference type="InterPro" id="IPR003374">
    <property type="entry name" value="ApbE-like_sf"/>
</dbReference>
<dbReference type="PIRSF" id="PIRSF006268">
    <property type="entry name" value="ApbE"/>
    <property type="match status" value="1"/>
</dbReference>
<feature type="chain" id="PRO_5039955474" description="FAD:protein FMN transferase" evidence="12">
    <location>
        <begin position="21"/>
        <end position="347"/>
    </location>
</feature>
<keyword evidence="7 10" id="KW-0460">Magnesium</keyword>
<evidence type="ECO:0000256" key="6">
    <source>
        <dbReference type="ARBA" id="ARBA00022827"/>
    </source>
</evidence>
<name>A0A1M7MHP6_9BACT</name>
<dbReference type="EMBL" id="FRBL01000013">
    <property type="protein sequence ID" value="SHM90383.1"/>
    <property type="molecule type" value="Genomic_DNA"/>
</dbReference>
<reference evidence="13 14" key="1">
    <citation type="submission" date="2016-11" db="EMBL/GenBank/DDBJ databases">
        <authorList>
            <person name="Jaros S."/>
            <person name="Januszkiewicz K."/>
            <person name="Wedrychowicz H."/>
        </authorList>
    </citation>
    <scope>NUCLEOTIDE SEQUENCE [LARGE SCALE GENOMIC DNA]</scope>
    <source>
        <strain evidence="13 14">DSM 27406</strain>
    </source>
</reference>
<evidence type="ECO:0000256" key="7">
    <source>
        <dbReference type="ARBA" id="ARBA00022842"/>
    </source>
</evidence>
<dbReference type="PANTHER" id="PTHR30040:SF2">
    <property type="entry name" value="FAD:PROTEIN FMN TRANSFERASE"/>
    <property type="match status" value="1"/>
</dbReference>
<dbReference type="InterPro" id="IPR024932">
    <property type="entry name" value="ApbE"/>
</dbReference>
<dbReference type="STRING" id="1419482.SAMN05444266_11367"/>
<dbReference type="GO" id="GO:0046872">
    <property type="term" value="F:metal ion binding"/>
    <property type="evidence" value="ECO:0007669"/>
    <property type="project" value="UniProtKB-UniRule"/>
</dbReference>
<dbReference type="Pfam" id="PF02424">
    <property type="entry name" value="ApbE"/>
    <property type="match status" value="1"/>
</dbReference>
<feature type="binding site" evidence="11">
    <location>
        <position position="178"/>
    </location>
    <ligand>
        <name>Mg(2+)</name>
        <dbReference type="ChEBI" id="CHEBI:18420"/>
    </ligand>
</feature>
<evidence type="ECO:0000256" key="1">
    <source>
        <dbReference type="ARBA" id="ARBA00011955"/>
    </source>
</evidence>
<dbReference type="GO" id="GO:0016740">
    <property type="term" value="F:transferase activity"/>
    <property type="evidence" value="ECO:0007669"/>
    <property type="project" value="UniProtKB-UniRule"/>
</dbReference>
<keyword evidence="12" id="KW-0732">Signal</keyword>
<organism evidence="13 14">
    <name type="scientific">Chitinophaga jiangningensis</name>
    <dbReference type="NCBI Taxonomy" id="1419482"/>
    <lineage>
        <taxon>Bacteria</taxon>
        <taxon>Pseudomonadati</taxon>
        <taxon>Bacteroidota</taxon>
        <taxon>Chitinophagia</taxon>
        <taxon>Chitinophagales</taxon>
        <taxon>Chitinophagaceae</taxon>
        <taxon>Chitinophaga</taxon>
    </lineage>
</organism>
<evidence type="ECO:0000256" key="9">
    <source>
        <dbReference type="ARBA" id="ARBA00048540"/>
    </source>
</evidence>
<evidence type="ECO:0000256" key="2">
    <source>
        <dbReference type="ARBA" id="ARBA00016337"/>
    </source>
</evidence>
<keyword evidence="13" id="KW-0449">Lipoprotein</keyword>
<keyword evidence="5 10" id="KW-0479">Metal-binding</keyword>
<evidence type="ECO:0000256" key="12">
    <source>
        <dbReference type="SAM" id="SignalP"/>
    </source>
</evidence>
<protein>
    <recommendedName>
        <fullName evidence="2 10">FAD:protein FMN transferase</fullName>
        <ecNumber evidence="1 10">2.7.1.180</ecNumber>
    </recommendedName>
    <alternativeName>
        <fullName evidence="8 10">Flavin transferase</fullName>
    </alternativeName>
</protein>
<dbReference type="Gene3D" id="3.10.520.10">
    <property type="entry name" value="ApbE-like domains"/>
    <property type="match status" value="1"/>
</dbReference>
<proteinExistence type="inferred from homology"/>
<evidence type="ECO:0000256" key="5">
    <source>
        <dbReference type="ARBA" id="ARBA00022723"/>
    </source>
</evidence>
<evidence type="ECO:0000256" key="11">
    <source>
        <dbReference type="PIRSR" id="PIRSR006268-2"/>
    </source>
</evidence>
<keyword evidence="3 10" id="KW-0285">Flavoprotein</keyword>
<dbReference type="RefSeq" id="WP_083550912.1">
    <property type="nucleotide sequence ID" value="NZ_FRBL01000013.1"/>
</dbReference>
<dbReference type="OrthoDB" id="9778595at2"/>
<dbReference type="Proteomes" id="UP000184420">
    <property type="component" value="Unassembled WGS sequence"/>
</dbReference>
<comment type="cofactor">
    <cofactor evidence="11">
        <name>Mg(2+)</name>
        <dbReference type="ChEBI" id="CHEBI:18420"/>
    </cofactor>
    <cofactor evidence="11">
        <name>Mn(2+)</name>
        <dbReference type="ChEBI" id="CHEBI:29035"/>
    </cofactor>
    <text evidence="11">Magnesium. Can also use manganese.</text>
</comment>
<evidence type="ECO:0000313" key="13">
    <source>
        <dbReference type="EMBL" id="SHM90383.1"/>
    </source>
</evidence>
<dbReference type="AlphaFoldDB" id="A0A1M7MHP6"/>
<evidence type="ECO:0000256" key="3">
    <source>
        <dbReference type="ARBA" id="ARBA00022630"/>
    </source>
</evidence>
<feature type="signal peptide" evidence="12">
    <location>
        <begin position="1"/>
        <end position="20"/>
    </location>
</feature>
<feature type="binding site" evidence="11">
    <location>
        <position position="295"/>
    </location>
    <ligand>
        <name>Mg(2+)</name>
        <dbReference type="ChEBI" id="CHEBI:18420"/>
    </ligand>
</feature>
<comment type="catalytic activity">
    <reaction evidence="9 10">
        <text>L-threonyl-[protein] + FAD = FMN-L-threonyl-[protein] + AMP + H(+)</text>
        <dbReference type="Rhea" id="RHEA:36847"/>
        <dbReference type="Rhea" id="RHEA-COMP:11060"/>
        <dbReference type="Rhea" id="RHEA-COMP:11061"/>
        <dbReference type="ChEBI" id="CHEBI:15378"/>
        <dbReference type="ChEBI" id="CHEBI:30013"/>
        <dbReference type="ChEBI" id="CHEBI:57692"/>
        <dbReference type="ChEBI" id="CHEBI:74257"/>
        <dbReference type="ChEBI" id="CHEBI:456215"/>
        <dbReference type="EC" id="2.7.1.180"/>
    </reaction>
</comment>
<evidence type="ECO:0000313" key="14">
    <source>
        <dbReference type="Proteomes" id="UP000184420"/>
    </source>
</evidence>
<gene>
    <name evidence="13" type="ORF">SAMN05444266_11367</name>
</gene>
<dbReference type="PANTHER" id="PTHR30040">
    <property type="entry name" value="THIAMINE BIOSYNTHESIS LIPOPROTEIN APBE"/>
    <property type="match status" value="1"/>
</dbReference>
<keyword evidence="6 10" id="KW-0274">FAD</keyword>
<accession>A0A1M7MHP6</accession>
<evidence type="ECO:0000256" key="8">
    <source>
        <dbReference type="ARBA" id="ARBA00031306"/>
    </source>
</evidence>
<evidence type="ECO:0000256" key="4">
    <source>
        <dbReference type="ARBA" id="ARBA00022679"/>
    </source>
</evidence>
<dbReference type="EC" id="2.7.1.180" evidence="1 10"/>
<dbReference type="SUPFAM" id="SSF143631">
    <property type="entry name" value="ApbE-like"/>
    <property type="match status" value="1"/>
</dbReference>